<feature type="transmembrane region" description="Helical" evidence="1">
    <location>
        <begin position="35"/>
        <end position="55"/>
    </location>
</feature>
<dbReference type="Proteomes" id="UP000317043">
    <property type="component" value="Unassembled WGS sequence"/>
</dbReference>
<organism evidence="2 3">
    <name type="scientific">Stackebrandtia endophytica</name>
    <dbReference type="NCBI Taxonomy" id="1496996"/>
    <lineage>
        <taxon>Bacteria</taxon>
        <taxon>Bacillati</taxon>
        <taxon>Actinomycetota</taxon>
        <taxon>Actinomycetes</taxon>
        <taxon>Glycomycetales</taxon>
        <taxon>Glycomycetaceae</taxon>
        <taxon>Stackebrandtia</taxon>
    </lineage>
</organism>
<name>A0A543AVJ9_9ACTN</name>
<accession>A0A543AVJ9</accession>
<feature type="transmembrane region" description="Helical" evidence="1">
    <location>
        <begin position="7"/>
        <end position="29"/>
    </location>
</feature>
<proteinExistence type="predicted"/>
<dbReference type="RefSeq" id="WP_142038255.1">
    <property type="nucleotide sequence ID" value="NZ_JBHTGS010000001.1"/>
</dbReference>
<reference evidence="2 3" key="1">
    <citation type="submission" date="2019-06" db="EMBL/GenBank/DDBJ databases">
        <title>Sequencing the genomes of 1000 actinobacteria strains.</title>
        <authorList>
            <person name="Klenk H.-P."/>
        </authorList>
    </citation>
    <scope>NUCLEOTIDE SEQUENCE [LARGE SCALE GENOMIC DNA]</scope>
    <source>
        <strain evidence="2 3">DSM 45928</strain>
    </source>
</reference>
<keyword evidence="1" id="KW-0472">Membrane</keyword>
<evidence type="ECO:0000256" key="1">
    <source>
        <dbReference type="SAM" id="Phobius"/>
    </source>
</evidence>
<comment type="caution">
    <text evidence="2">The sequence shown here is derived from an EMBL/GenBank/DDBJ whole genome shotgun (WGS) entry which is preliminary data.</text>
</comment>
<feature type="transmembrane region" description="Helical" evidence="1">
    <location>
        <begin position="128"/>
        <end position="152"/>
    </location>
</feature>
<dbReference type="OrthoDB" id="4966104at2"/>
<evidence type="ECO:0000313" key="3">
    <source>
        <dbReference type="Proteomes" id="UP000317043"/>
    </source>
</evidence>
<dbReference type="EMBL" id="VFOW01000001">
    <property type="protein sequence ID" value="TQL76609.1"/>
    <property type="molecule type" value="Genomic_DNA"/>
</dbReference>
<evidence type="ECO:0000313" key="2">
    <source>
        <dbReference type="EMBL" id="TQL76609.1"/>
    </source>
</evidence>
<keyword evidence="3" id="KW-1185">Reference proteome</keyword>
<protein>
    <submittedName>
        <fullName evidence="2">Uncharacterized protein</fullName>
    </submittedName>
</protein>
<dbReference type="InParanoid" id="A0A543AVJ9"/>
<keyword evidence="1" id="KW-0812">Transmembrane</keyword>
<dbReference type="AlphaFoldDB" id="A0A543AVJ9"/>
<sequence length="157" mass="17024">MIVWRGWGIVALLPILGIPLLALPIGLGLGLPDDTVPIVVGFTVATCAVPTWFLARWMNVVRPAAKLAEWVAGRQTELDQFVEQGTFHMGPGHPAPTSKDDARQQAAALLETERQQLAPLLRNRSTMFFVPAQHMVIVIGSLGIVLAVANLITMVTR</sequence>
<keyword evidence="1" id="KW-1133">Transmembrane helix</keyword>
<gene>
    <name evidence="2" type="ORF">FB566_2142</name>
</gene>